<evidence type="ECO:0000256" key="1">
    <source>
        <dbReference type="SAM" id="MobiDB-lite"/>
    </source>
</evidence>
<evidence type="ECO:0000313" key="3">
    <source>
        <dbReference type="Proteomes" id="UP000027120"/>
    </source>
</evidence>
<accession>A0A067D2P4</accession>
<feature type="compositionally biased region" description="Basic and acidic residues" evidence="1">
    <location>
        <begin position="308"/>
        <end position="320"/>
    </location>
</feature>
<feature type="compositionally biased region" description="Basic and acidic residues" evidence="1">
    <location>
        <begin position="281"/>
        <end position="300"/>
    </location>
</feature>
<dbReference type="Proteomes" id="UP000027120">
    <property type="component" value="Unassembled WGS sequence"/>
</dbReference>
<keyword evidence="3" id="KW-1185">Reference proteome</keyword>
<organism evidence="2 3">
    <name type="scientific">Citrus sinensis</name>
    <name type="common">Sweet orange</name>
    <name type="synonym">Citrus aurantium var. sinensis</name>
    <dbReference type="NCBI Taxonomy" id="2711"/>
    <lineage>
        <taxon>Eukaryota</taxon>
        <taxon>Viridiplantae</taxon>
        <taxon>Streptophyta</taxon>
        <taxon>Embryophyta</taxon>
        <taxon>Tracheophyta</taxon>
        <taxon>Spermatophyta</taxon>
        <taxon>Magnoliopsida</taxon>
        <taxon>eudicotyledons</taxon>
        <taxon>Gunneridae</taxon>
        <taxon>Pentapetalae</taxon>
        <taxon>rosids</taxon>
        <taxon>malvids</taxon>
        <taxon>Sapindales</taxon>
        <taxon>Rutaceae</taxon>
        <taxon>Aurantioideae</taxon>
        <taxon>Citrus</taxon>
    </lineage>
</organism>
<dbReference type="EMBL" id="KK791510">
    <property type="protein sequence ID" value="KDO37214.1"/>
    <property type="molecule type" value="Genomic_DNA"/>
</dbReference>
<reference evidence="2 3" key="1">
    <citation type="submission" date="2014-04" db="EMBL/GenBank/DDBJ databases">
        <authorList>
            <consortium name="International Citrus Genome Consortium"/>
            <person name="Gmitter F."/>
            <person name="Chen C."/>
            <person name="Farmerie W."/>
            <person name="Harkins T."/>
            <person name="Desany B."/>
            <person name="Mohiuddin M."/>
            <person name="Kodira C."/>
            <person name="Borodovsky M."/>
            <person name="Lomsadze A."/>
            <person name="Burns P."/>
            <person name="Jenkins J."/>
            <person name="Prochnik S."/>
            <person name="Shu S."/>
            <person name="Chapman J."/>
            <person name="Pitluck S."/>
            <person name="Schmutz J."/>
            <person name="Rokhsar D."/>
        </authorList>
    </citation>
    <scope>NUCLEOTIDE SEQUENCE</scope>
</reference>
<name>A0A067D2P4_CITSI</name>
<proteinExistence type="predicted"/>
<sequence length="320" mass="34650">MPEEQKVSSTFIRSQMGKGRQGVALVSGACPESVLNGGALSADGALFPVLAITGLSGLVGECLSLTALSFHVSRALALASTTPRLSDRITDAIFALGVRQELVVSGLVSIVGMVSMVGSKRARRLVEQFLFLESSSARVPYPLSDECPIGKSIDKRNDISNRRSKHPRIALIRARCVAFLHSTLVRQAMLNSNLFHALVLSKLLPSGLSRRKEDNLSSKMDGIQGELKNRPVARRSIPKSLATASSALQSQDPMVKKRIDDAVALFYVECSIGRLDCSKIEDGQKGVSDDATRDNRSSKEHRLRPKPKGSEHESSSEKRS</sequence>
<feature type="region of interest" description="Disordered" evidence="1">
    <location>
        <begin position="281"/>
        <end position="320"/>
    </location>
</feature>
<protein>
    <submittedName>
        <fullName evidence="2">Uncharacterized protein</fullName>
    </submittedName>
</protein>
<evidence type="ECO:0000313" key="2">
    <source>
        <dbReference type="EMBL" id="KDO37214.1"/>
    </source>
</evidence>
<gene>
    <name evidence="2" type="ORF">CISIN_1g020872mg</name>
</gene>
<feature type="region of interest" description="Disordered" evidence="1">
    <location>
        <begin position="211"/>
        <end position="235"/>
    </location>
</feature>
<dbReference type="AlphaFoldDB" id="A0A067D2P4"/>